<proteinExistence type="predicted"/>
<reference evidence="2 3" key="1">
    <citation type="submission" date="2017-06" db="EMBL/GenBank/DDBJ databases">
        <authorList>
            <person name="Kim H.J."/>
            <person name="Triplett B.A."/>
        </authorList>
    </citation>
    <scope>NUCLEOTIDE SEQUENCE [LARGE SCALE GENOMIC DNA]</scope>
    <source>
        <strain evidence="2 3">CGMCC 4.1858</strain>
    </source>
</reference>
<dbReference type="RefSeq" id="WP_089224733.1">
    <property type="nucleotide sequence ID" value="NZ_FZOF01000007.1"/>
</dbReference>
<feature type="region of interest" description="Disordered" evidence="1">
    <location>
        <begin position="41"/>
        <end position="63"/>
    </location>
</feature>
<protein>
    <submittedName>
        <fullName evidence="2">TIGR04222 domain-containing protein</fullName>
    </submittedName>
</protein>
<accession>A0A239GAS7</accession>
<name>A0A239GAS7_9ACTN</name>
<keyword evidence="3" id="KW-1185">Reference proteome</keyword>
<evidence type="ECO:0000313" key="3">
    <source>
        <dbReference type="Proteomes" id="UP000198280"/>
    </source>
</evidence>
<evidence type="ECO:0000313" key="2">
    <source>
        <dbReference type="EMBL" id="SNS66277.1"/>
    </source>
</evidence>
<dbReference type="InterPro" id="IPR026467">
    <property type="entry name" value="Ser/Gly_Cys_C_dom"/>
</dbReference>
<evidence type="ECO:0000256" key="1">
    <source>
        <dbReference type="SAM" id="MobiDB-lite"/>
    </source>
</evidence>
<dbReference type="EMBL" id="FZOF01000007">
    <property type="protein sequence ID" value="SNS66277.1"/>
    <property type="molecule type" value="Genomic_DNA"/>
</dbReference>
<dbReference type="AlphaFoldDB" id="A0A239GAS7"/>
<feature type="region of interest" description="Disordered" evidence="1">
    <location>
        <begin position="198"/>
        <end position="228"/>
    </location>
</feature>
<dbReference type="OrthoDB" id="4318370at2"/>
<organism evidence="2 3">
    <name type="scientific">Actinacidiphila glaucinigra</name>
    <dbReference type="NCBI Taxonomy" id="235986"/>
    <lineage>
        <taxon>Bacteria</taxon>
        <taxon>Bacillati</taxon>
        <taxon>Actinomycetota</taxon>
        <taxon>Actinomycetes</taxon>
        <taxon>Kitasatosporales</taxon>
        <taxon>Streptomycetaceae</taxon>
        <taxon>Actinacidiphila</taxon>
    </lineage>
</organism>
<dbReference type="NCBIfam" id="TIGR04222">
    <property type="entry name" value="near_uncomplex"/>
    <property type="match status" value="1"/>
</dbReference>
<dbReference type="Proteomes" id="UP000198280">
    <property type="component" value="Unassembled WGS sequence"/>
</dbReference>
<gene>
    <name evidence="2" type="ORF">SAMN05216252_107312</name>
</gene>
<sequence>MDEATAVRLEPHEIAMLRGGPRAALTVAVVALHLRGAVESGRPGTLRREPSPEQADPPPHRHPLEKAVRVGLYRPAGIRELLGRAVVRRALSRMRAELAGAGLLRLVRASPTRGARRYVADLRRNTPMPEHRAGLAEQDILLAVALYGDPALTALVPAFTAEAGLIGRGAVADEGLFPFGRHEFLRWRADYPEDGSGYGTDGGAGHGGHSADHSGGGFGCGGGGGGPD</sequence>